<accession>A0A6C0KXA9</accession>
<evidence type="ECO:0000256" key="2">
    <source>
        <dbReference type="ARBA" id="ARBA00022676"/>
    </source>
</evidence>
<keyword evidence="5" id="KW-0735">Signal-anchor</keyword>
<dbReference type="Pfam" id="PF01762">
    <property type="entry name" value="Galactosyl_T"/>
    <property type="match status" value="1"/>
</dbReference>
<evidence type="ECO:0000256" key="3">
    <source>
        <dbReference type="ARBA" id="ARBA00022679"/>
    </source>
</evidence>
<evidence type="ECO:0000256" key="5">
    <source>
        <dbReference type="ARBA" id="ARBA00022968"/>
    </source>
</evidence>
<reference evidence="9" key="1">
    <citation type="journal article" date="2020" name="Nature">
        <title>Giant virus diversity and host interactions through global metagenomics.</title>
        <authorList>
            <person name="Schulz F."/>
            <person name="Roux S."/>
            <person name="Paez-Espino D."/>
            <person name="Jungbluth S."/>
            <person name="Walsh D.A."/>
            <person name="Denef V.J."/>
            <person name="McMahon K.D."/>
            <person name="Konstantinidis K.T."/>
            <person name="Eloe-Fadrosh E.A."/>
            <person name="Kyrpides N.C."/>
            <person name="Woyke T."/>
        </authorList>
    </citation>
    <scope>NUCLEOTIDE SEQUENCE</scope>
    <source>
        <strain evidence="9">GVMAG-S-3300013286-35</strain>
    </source>
</reference>
<keyword evidence="3" id="KW-0808">Transferase</keyword>
<dbReference type="EMBL" id="MN740992">
    <property type="protein sequence ID" value="QHU21766.1"/>
    <property type="molecule type" value="Genomic_DNA"/>
</dbReference>
<keyword evidence="8" id="KW-0472">Membrane</keyword>
<evidence type="ECO:0000256" key="4">
    <source>
        <dbReference type="ARBA" id="ARBA00022692"/>
    </source>
</evidence>
<evidence type="ECO:0000256" key="1">
    <source>
        <dbReference type="ARBA" id="ARBA00004323"/>
    </source>
</evidence>
<keyword evidence="2" id="KW-0328">Glycosyltransferase</keyword>
<proteinExistence type="predicted"/>
<dbReference type="GO" id="GO:0000139">
    <property type="term" value="C:Golgi membrane"/>
    <property type="evidence" value="ECO:0007669"/>
    <property type="project" value="UniProtKB-SubCell"/>
</dbReference>
<evidence type="ECO:0000256" key="7">
    <source>
        <dbReference type="ARBA" id="ARBA00023034"/>
    </source>
</evidence>
<dbReference type="AlphaFoldDB" id="A0A6C0KXA9"/>
<evidence type="ECO:0000256" key="6">
    <source>
        <dbReference type="ARBA" id="ARBA00022989"/>
    </source>
</evidence>
<dbReference type="InterPro" id="IPR002659">
    <property type="entry name" value="Glyco_trans_31"/>
</dbReference>
<name>A0A6C0KXA9_9ZZZZ</name>
<keyword evidence="6" id="KW-1133">Transmembrane helix</keyword>
<keyword evidence="4" id="KW-0812">Transmembrane</keyword>
<protein>
    <submittedName>
        <fullName evidence="9">Uncharacterized protein</fullName>
    </submittedName>
</protein>
<sequence length="211" mass="24569">MADKIELLVVVLSCSTHSHLWPTILNRNIPNLLILCGGSEETILDNRIVYLKCIDTYDGLSEKMMCAFDFILSQDNFNSITHILKVDDHDTVFTQEQIEMIPIKYKDILTTQDYIGQSLVPVHLVRRYHHFGKVPLESKWYNKEFMEEIVPFLGGGDTYILSRKSLICLYNNKDVYYKYASYEDIMVGYILYKNNILPYKLDYGIKCQLLG</sequence>
<keyword evidence="7" id="KW-0333">Golgi apparatus</keyword>
<evidence type="ECO:0000256" key="8">
    <source>
        <dbReference type="ARBA" id="ARBA00023136"/>
    </source>
</evidence>
<dbReference type="GO" id="GO:0016758">
    <property type="term" value="F:hexosyltransferase activity"/>
    <property type="evidence" value="ECO:0007669"/>
    <property type="project" value="InterPro"/>
</dbReference>
<organism evidence="9">
    <name type="scientific">viral metagenome</name>
    <dbReference type="NCBI Taxonomy" id="1070528"/>
    <lineage>
        <taxon>unclassified sequences</taxon>
        <taxon>metagenomes</taxon>
        <taxon>organismal metagenomes</taxon>
    </lineage>
</organism>
<comment type="subcellular location">
    <subcellularLocation>
        <location evidence="1">Golgi apparatus membrane</location>
        <topology evidence="1">Single-pass type II membrane protein</topology>
    </subcellularLocation>
</comment>
<evidence type="ECO:0000313" key="9">
    <source>
        <dbReference type="EMBL" id="QHU21766.1"/>
    </source>
</evidence>